<dbReference type="EMBL" id="JAINZZ010000029">
    <property type="protein sequence ID" value="MBY8880248.1"/>
    <property type="molecule type" value="Genomic_DNA"/>
</dbReference>
<evidence type="ECO:0000256" key="1">
    <source>
        <dbReference type="SAM" id="MobiDB-lite"/>
    </source>
</evidence>
<protein>
    <submittedName>
        <fullName evidence="2">Uncharacterized protein</fullName>
    </submittedName>
</protein>
<organism evidence="2 3">
    <name type="scientific">Actinacidiphila acidipaludis</name>
    <dbReference type="NCBI Taxonomy" id="2873382"/>
    <lineage>
        <taxon>Bacteria</taxon>
        <taxon>Bacillati</taxon>
        <taxon>Actinomycetota</taxon>
        <taxon>Actinomycetes</taxon>
        <taxon>Kitasatosporales</taxon>
        <taxon>Streptomycetaceae</taxon>
        <taxon>Actinacidiphila</taxon>
    </lineage>
</organism>
<comment type="caution">
    <text evidence="2">The sequence shown here is derived from an EMBL/GenBank/DDBJ whole genome shotgun (WGS) entry which is preliminary data.</text>
</comment>
<dbReference type="RefSeq" id="WP_222965089.1">
    <property type="nucleotide sequence ID" value="NZ_JAINZZ010000029.1"/>
</dbReference>
<gene>
    <name evidence="2" type="ORF">K7862_21800</name>
</gene>
<accession>A0ABS7QBB8</accession>
<sequence>MGAAPQTVQRAELSQEETRDVERPWYLDADTGELKPDGHDDPDQEDQPASVRVARWIFD</sequence>
<keyword evidence="3" id="KW-1185">Reference proteome</keyword>
<feature type="compositionally biased region" description="Basic and acidic residues" evidence="1">
    <location>
        <begin position="32"/>
        <end position="41"/>
    </location>
</feature>
<proteinExistence type="predicted"/>
<evidence type="ECO:0000313" key="3">
    <source>
        <dbReference type="Proteomes" id="UP000778578"/>
    </source>
</evidence>
<feature type="compositionally biased region" description="Basic and acidic residues" evidence="1">
    <location>
        <begin position="16"/>
        <end position="25"/>
    </location>
</feature>
<reference evidence="2 3" key="1">
    <citation type="submission" date="2021-08" db="EMBL/GenBank/DDBJ databases">
        <title>WGS of actinomycetes from Thailand.</title>
        <authorList>
            <person name="Thawai C."/>
        </authorList>
    </citation>
    <scope>NUCLEOTIDE SEQUENCE [LARGE SCALE GENOMIC DNA]</scope>
    <source>
        <strain evidence="2 3">PLK6-54</strain>
    </source>
</reference>
<feature type="region of interest" description="Disordered" evidence="1">
    <location>
        <begin position="1"/>
        <end position="51"/>
    </location>
</feature>
<dbReference type="Proteomes" id="UP000778578">
    <property type="component" value="Unassembled WGS sequence"/>
</dbReference>
<name>A0ABS7QBB8_9ACTN</name>
<evidence type="ECO:0000313" key="2">
    <source>
        <dbReference type="EMBL" id="MBY8880248.1"/>
    </source>
</evidence>